<reference evidence="2" key="1">
    <citation type="submission" date="2012-08" db="EMBL/GenBank/DDBJ databases">
        <title>The Genome Sequence of Wuchereria bancrofti.</title>
        <authorList>
            <person name="Nutman T.B."/>
            <person name="Fink D.L."/>
            <person name="Russ C."/>
            <person name="Young S."/>
            <person name="Zeng Q."/>
            <person name="Koehrsen M."/>
            <person name="Alvarado L."/>
            <person name="Berlin A."/>
            <person name="Chapman S.B."/>
            <person name="Chen Z."/>
            <person name="Freedman E."/>
            <person name="Gellesch M."/>
            <person name="Goldberg J."/>
            <person name="Griggs A."/>
            <person name="Gujja S."/>
            <person name="Heilman E.R."/>
            <person name="Heiman D."/>
            <person name="Hepburn T."/>
            <person name="Howarth C."/>
            <person name="Jen D."/>
            <person name="Larson L."/>
            <person name="Lewis B."/>
            <person name="Mehta T."/>
            <person name="Park D."/>
            <person name="Pearson M."/>
            <person name="Roberts A."/>
            <person name="Saif S."/>
            <person name="Shea T."/>
            <person name="Shenoy N."/>
            <person name="Sisk P."/>
            <person name="Stolte C."/>
            <person name="Sykes S."/>
            <person name="Walk T."/>
            <person name="White J."/>
            <person name="Yandava C."/>
            <person name="Haas B."/>
            <person name="Henn M.R."/>
            <person name="Nusbaum C."/>
            <person name="Birren B."/>
        </authorList>
    </citation>
    <scope>NUCLEOTIDE SEQUENCE [LARGE SCALE GENOMIC DNA]</scope>
    <source>
        <strain evidence="2">NA</strain>
    </source>
</reference>
<evidence type="ECO:0000313" key="2">
    <source>
        <dbReference type="Proteomes" id="UP000004810"/>
    </source>
</evidence>
<sequence>MYYYDSKCGREYCDAPIRRLSQSYQLDIIAGRSVTSKQLLLSTIENITSTHTRLKRSPDSMWKALVSAALNEKSCRHGYEPFFAQSRLLSNVLHRGLM</sequence>
<comment type="caution">
    <text evidence="1">The sequence shown here is derived from an EMBL/GenBank/DDBJ whole genome shotgun (WGS) entry which is preliminary data.</text>
</comment>
<dbReference type="AlphaFoldDB" id="J9F3E3"/>
<proteinExistence type="predicted"/>
<accession>J9F3E3</accession>
<protein>
    <submittedName>
        <fullName evidence="1">Uncharacterized protein</fullName>
    </submittedName>
</protein>
<organism evidence="1 2">
    <name type="scientific">Wuchereria bancrofti</name>
    <dbReference type="NCBI Taxonomy" id="6293"/>
    <lineage>
        <taxon>Eukaryota</taxon>
        <taxon>Metazoa</taxon>
        <taxon>Ecdysozoa</taxon>
        <taxon>Nematoda</taxon>
        <taxon>Chromadorea</taxon>
        <taxon>Rhabditida</taxon>
        <taxon>Spirurina</taxon>
        <taxon>Spiruromorpha</taxon>
        <taxon>Filarioidea</taxon>
        <taxon>Onchocercidae</taxon>
        <taxon>Wuchereria</taxon>
    </lineage>
</organism>
<name>J9F3E3_WUCBA</name>
<dbReference type="EMBL" id="ADBV01003316">
    <property type="protein sequence ID" value="EJW81854.1"/>
    <property type="molecule type" value="Genomic_DNA"/>
</dbReference>
<gene>
    <name evidence="1" type="ORF">WUBG_07236</name>
</gene>
<evidence type="ECO:0000313" key="1">
    <source>
        <dbReference type="EMBL" id="EJW81854.1"/>
    </source>
</evidence>
<dbReference type="Proteomes" id="UP000004810">
    <property type="component" value="Unassembled WGS sequence"/>
</dbReference>